<dbReference type="GO" id="GO:0000145">
    <property type="term" value="C:exocyst"/>
    <property type="evidence" value="ECO:0007669"/>
    <property type="project" value="InterPro"/>
</dbReference>
<accession>A0AAD9DTX6</accession>
<dbReference type="Pfam" id="PF06046">
    <property type="entry name" value="Sec6"/>
    <property type="match status" value="1"/>
</dbReference>
<dbReference type="PANTHER" id="PTHR21292:SF7">
    <property type="entry name" value="EXOCYST COMPLEX COMPONENT 3-LIKE 2"/>
    <property type="match status" value="1"/>
</dbReference>
<evidence type="ECO:0000256" key="1">
    <source>
        <dbReference type="ARBA" id="ARBA00009447"/>
    </source>
</evidence>
<feature type="compositionally biased region" description="Basic and acidic residues" evidence="2">
    <location>
        <begin position="1"/>
        <end position="18"/>
    </location>
</feature>
<organism evidence="3 4">
    <name type="scientific">Electrophorus voltai</name>
    <dbReference type="NCBI Taxonomy" id="2609070"/>
    <lineage>
        <taxon>Eukaryota</taxon>
        <taxon>Metazoa</taxon>
        <taxon>Chordata</taxon>
        <taxon>Craniata</taxon>
        <taxon>Vertebrata</taxon>
        <taxon>Euteleostomi</taxon>
        <taxon>Actinopterygii</taxon>
        <taxon>Neopterygii</taxon>
        <taxon>Teleostei</taxon>
        <taxon>Ostariophysi</taxon>
        <taxon>Gymnotiformes</taxon>
        <taxon>Gymnotoidei</taxon>
        <taxon>Gymnotidae</taxon>
        <taxon>Electrophorus</taxon>
    </lineage>
</organism>
<dbReference type="GO" id="GO:0000149">
    <property type="term" value="F:SNARE binding"/>
    <property type="evidence" value="ECO:0007669"/>
    <property type="project" value="TreeGrafter"/>
</dbReference>
<reference evidence="3" key="1">
    <citation type="submission" date="2023-03" db="EMBL/GenBank/DDBJ databases">
        <title>Electrophorus voltai genome.</title>
        <authorList>
            <person name="Bian C."/>
        </authorList>
    </citation>
    <scope>NUCLEOTIDE SEQUENCE</scope>
    <source>
        <strain evidence="3">CB-2022</strain>
        <tissue evidence="3">Muscle</tissue>
    </source>
</reference>
<dbReference type="InterPro" id="IPR010326">
    <property type="entry name" value="EXOC3/Sec6"/>
</dbReference>
<feature type="region of interest" description="Disordered" evidence="2">
    <location>
        <begin position="1"/>
        <end position="32"/>
    </location>
</feature>
<dbReference type="InterPro" id="IPR042532">
    <property type="entry name" value="EXOC3/Sec6_C"/>
</dbReference>
<dbReference type="Gene3D" id="1.10.357.70">
    <property type="entry name" value="Exocyst complex component Sec6, C-terminal domain"/>
    <property type="match status" value="1"/>
</dbReference>
<dbReference type="EMBL" id="JAROKS010000020">
    <property type="protein sequence ID" value="KAK1791612.1"/>
    <property type="molecule type" value="Genomic_DNA"/>
</dbReference>
<proteinExistence type="inferred from homology"/>
<sequence length="662" mass="76157">MAEGEKGVNDHKLQESKCQEFTPTSEPLKKDEINSSGHLKTLIWKFPRRKSTAKEEPGTKCSIAASNTKLVSPSETTLPMNFGIISSLRKSFSHGQKSNGNVIKRDKIKNLGVCDSLIHNIPPKPLSVLQIDELLKSDSLEEAYPNLLSLRLEFQHEQETQGDESCQVNLSHKEKDLSLLYETLRNKVSNIVRHSVSLPLNNKKLLSYTASIIQEEEKRERDVGRMGEWRDIWRAAVQEGVMDTLSGVPLDSHEQNPSWLVVHLGLLGKRIVELLENVKSELVNLYPTNFNVFETYSSSCHEFVGEHLKGLLGKVTELNDFSVMLDFSINCYCSETILGSPSLQPEMDEKNATPLSDVLLDQIKKEYCDCLQKDIQTSLDNIIKLEQEEIWNVKGIPKGMEDGIFPTSEIHMNICRMIARYAENAWKVDVKLKERVVCICLETLKPFPERFKEEFFKQSSSLLCSDLLDCCLWAEYHIAYINSFSTLRDNMNGYQGTCPDQVEHLECEMDGLVLRLRQALLEQFRVEIKPYMNSMMTKKWLNTDNDFKELINRIQIYSGYKKSMRPLPAQSFANEVHYHFVKEYISQLLKNKYSCKGRKNEDAAAKIRQQWEELKSLFCEMESTLDWLHPLGDQLSKIIEQKNGRDIKNLLKPLVENYPDIR</sequence>
<evidence type="ECO:0000313" key="3">
    <source>
        <dbReference type="EMBL" id="KAK1791612.1"/>
    </source>
</evidence>
<evidence type="ECO:0000256" key="2">
    <source>
        <dbReference type="SAM" id="MobiDB-lite"/>
    </source>
</evidence>
<gene>
    <name evidence="3" type="ORF">P4O66_013613</name>
</gene>
<dbReference type="AlphaFoldDB" id="A0AAD9DTX6"/>
<evidence type="ECO:0008006" key="5">
    <source>
        <dbReference type="Google" id="ProtNLM"/>
    </source>
</evidence>
<comment type="similarity">
    <text evidence="1">Belongs to the SEC6 family.</text>
</comment>
<dbReference type="Proteomes" id="UP001239994">
    <property type="component" value="Unassembled WGS sequence"/>
</dbReference>
<dbReference type="PANTHER" id="PTHR21292">
    <property type="entry name" value="EXOCYST COMPLEX COMPONENT SEC6-RELATED"/>
    <property type="match status" value="1"/>
</dbReference>
<dbReference type="GO" id="GO:0006887">
    <property type="term" value="P:exocytosis"/>
    <property type="evidence" value="ECO:0007669"/>
    <property type="project" value="InterPro"/>
</dbReference>
<evidence type="ECO:0000313" key="4">
    <source>
        <dbReference type="Proteomes" id="UP001239994"/>
    </source>
</evidence>
<keyword evidence="4" id="KW-1185">Reference proteome</keyword>
<comment type="caution">
    <text evidence="3">The sequence shown here is derived from an EMBL/GenBank/DDBJ whole genome shotgun (WGS) entry which is preliminary data.</text>
</comment>
<dbReference type="GO" id="GO:0051601">
    <property type="term" value="P:exocyst localization"/>
    <property type="evidence" value="ECO:0007669"/>
    <property type="project" value="TreeGrafter"/>
</dbReference>
<name>A0AAD9DTX6_9TELE</name>
<protein>
    <recommendedName>
        <fullName evidence="5">Exocyst complex component 3-like protein 4</fullName>
    </recommendedName>
</protein>